<reference evidence="11 12" key="1">
    <citation type="submission" date="2018-08" db="EMBL/GenBank/DDBJ databases">
        <title>Vibrio isolated from the Eastern China Marginal Seas.</title>
        <authorList>
            <person name="Li Y."/>
        </authorList>
    </citation>
    <scope>NUCLEOTIDE SEQUENCE [LARGE SCALE GENOMIC DNA]</scope>
    <source>
        <strain evidence="11 12">BEI233</strain>
    </source>
</reference>
<comment type="subcellular location">
    <subcellularLocation>
        <location evidence="1">Cell membrane</location>
        <topology evidence="1">Multi-pass membrane protein</topology>
    </subcellularLocation>
</comment>
<keyword evidence="2 8" id="KW-0812">Transmembrane</keyword>
<dbReference type="SUPFAM" id="SSF90123">
    <property type="entry name" value="ABC transporter transmembrane region"/>
    <property type="match status" value="1"/>
</dbReference>
<dbReference type="GO" id="GO:0016887">
    <property type="term" value="F:ATP hydrolysis activity"/>
    <property type="evidence" value="ECO:0007669"/>
    <property type="project" value="InterPro"/>
</dbReference>
<proteinExistence type="predicted"/>
<feature type="domain" description="ABC transporter" evidence="9">
    <location>
        <begin position="335"/>
        <end position="571"/>
    </location>
</feature>
<keyword evidence="4 11" id="KW-0067">ATP-binding</keyword>
<feature type="transmembrane region" description="Helical" evidence="8">
    <location>
        <begin position="68"/>
        <end position="88"/>
    </location>
</feature>
<dbReference type="InterPro" id="IPR036640">
    <property type="entry name" value="ABC1_TM_sf"/>
</dbReference>
<evidence type="ECO:0000256" key="6">
    <source>
        <dbReference type="ARBA" id="ARBA00023136"/>
    </source>
</evidence>
<evidence type="ECO:0000259" key="10">
    <source>
        <dbReference type="PROSITE" id="PS50929"/>
    </source>
</evidence>
<dbReference type="GO" id="GO:0005524">
    <property type="term" value="F:ATP binding"/>
    <property type="evidence" value="ECO:0007669"/>
    <property type="project" value="UniProtKB-KW"/>
</dbReference>
<dbReference type="PROSITE" id="PS50893">
    <property type="entry name" value="ABC_TRANSPORTER_2"/>
    <property type="match status" value="1"/>
</dbReference>
<dbReference type="SUPFAM" id="SSF52540">
    <property type="entry name" value="P-loop containing nucleoside triphosphate hydrolases"/>
    <property type="match status" value="1"/>
</dbReference>
<evidence type="ECO:0000313" key="11">
    <source>
        <dbReference type="EMBL" id="RJX70225.1"/>
    </source>
</evidence>
<name>A0A3A6QQZ3_9VIBR</name>
<dbReference type="GO" id="GO:0005886">
    <property type="term" value="C:plasma membrane"/>
    <property type="evidence" value="ECO:0007669"/>
    <property type="project" value="UniProtKB-SubCell"/>
</dbReference>
<dbReference type="InterPro" id="IPR003439">
    <property type="entry name" value="ABC_transporter-like_ATP-bd"/>
</dbReference>
<dbReference type="InterPro" id="IPR027417">
    <property type="entry name" value="P-loop_NTPase"/>
</dbReference>
<feature type="domain" description="ABC transmembrane type-1" evidence="10">
    <location>
        <begin position="32"/>
        <end position="304"/>
    </location>
</feature>
<feature type="region of interest" description="Disordered" evidence="7">
    <location>
        <begin position="555"/>
        <end position="584"/>
    </location>
</feature>
<gene>
    <name evidence="11" type="ORF">DZ860_13815</name>
</gene>
<dbReference type="PANTHER" id="PTHR43394:SF1">
    <property type="entry name" value="ATP-BINDING CASSETTE SUB-FAMILY B MEMBER 10, MITOCHONDRIAL"/>
    <property type="match status" value="1"/>
</dbReference>
<dbReference type="OrthoDB" id="9806127at2"/>
<keyword evidence="3" id="KW-0547">Nucleotide-binding</keyword>
<evidence type="ECO:0000313" key="12">
    <source>
        <dbReference type="Proteomes" id="UP000273252"/>
    </source>
</evidence>
<dbReference type="AlphaFoldDB" id="A0A3A6QQZ3"/>
<feature type="transmembrane region" description="Helical" evidence="8">
    <location>
        <begin position="163"/>
        <end position="182"/>
    </location>
</feature>
<evidence type="ECO:0000256" key="5">
    <source>
        <dbReference type="ARBA" id="ARBA00022989"/>
    </source>
</evidence>
<dbReference type="Gene3D" id="1.20.1560.10">
    <property type="entry name" value="ABC transporter type 1, transmembrane domain"/>
    <property type="match status" value="1"/>
</dbReference>
<evidence type="ECO:0000259" key="9">
    <source>
        <dbReference type="PROSITE" id="PS50893"/>
    </source>
</evidence>
<dbReference type="InterPro" id="IPR011527">
    <property type="entry name" value="ABC1_TM_dom"/>
</dbReference>
<comment type="caution">
    <text evidence="11">The sequence shown here is derived from an EMBL/GenBank/DDBJ whole genome shotgun (WGS) entry which is preliminary data.</text>
</comment>
<evidence type="ECO:0000256" key="2">
    <source>
        <dbReference type="ARBA" id="ARBA00022692"/>
    </source>
</evidence>
<dbReference type="Proteomes" id="UP000273252">
    <property type="component" value="Unassembled WGS sequence"/>
</dbReference>
<accession>A0A3A6QQZ3</accession>
<evidence type="ECO:0000256" key="8">
    <source>
        <dbReference type="SAM" id="Phobius"/>
    </source>
</evidence>
<evidence type="ECO:0000256" key="7">
    <source>
        <dbReference type="SAM" id="MobiDB-lite"/>
    </source>
</evidence>
<protein>
    <submittedName>
        <fullName evidence="11">ATP-binding cassette domain-containing protein</fullName>
    </submittedName>
</protein>
<keyword evidence="6 8" id="KW-0472">Membrane</keyword>
<dbReference type="Pfam" id="PF00005">
    <property type="entry name" value="ABC_tran"/>
    <property type="match status" value="1"/>
</dbReference>
<dbReference type="InterPro" id="IPR003593">
    <property type="entry name" value="AAA+_ATPase"/>
</dbReference>
<feature type="transmembrane region" description="Helical" evidence="8">
    <location>
        <begin position="137"/>
        <end position="157"/>
    </location>
</feature>
<dbReference type="RefSeq" id="WP_120032234.1">
    <property type="nucleotide sequence ID" value="NZ_QVMU01000012.1"/>
</dbReference>
<dbReference type="EMBL" id="QVMU01000012">
    <property type="protein sequence ID" value="RJX70225.1"/>
    <property type="molecule type" value="Genomic_DNA"/>
</dbReference>
<evidence type="ECO:0000256" key="4">
    <source>
        <dbReference type="ARBA" id="ARBA00022840"/>
    </source>
</evidence>
<dbReference type="PROSITE" id="PS50929">
    <property type="entry name" value="ABC_TM1F"/>
    <property type="match status" value="1"/>
</dbReference>
<evidence type="ECO:0000256" key="3">
    <source>
        <dbReference type="ARBA" id="ARBA00022741"/>
    </source>
</evidence>
<keyword evidence="5 8" id="KW-1133">Transmembrane helix</keyword>
<feature type="transmembrane region" description="Helical" evidence="8">
    <location>
        <begin position="31"/>
        <end position="56"/>
    </location>
</feature>
<dbReference type="GO" id="GO:0015421">
    <property type="term" value="F:ABC-type oligopeptide transporter activity"/>
    <property type="evidence" value="ECO:0007669"/>
    <property type="project" value="TreeGrafter"/>
</dbReference>
<keyword evidence="12" id="KW-1185">Reference proteome</keyword>
<sequence length="584" mass="64665">MLPTIYKPFLTPMNINNFSWKEFSPFNKKNVVVLLGISLFLNILVLAIPIYSLQVFDRVLTSRSFDTLFLISAIVVFLVTIQSALDVLKNYYLQRRATKLDTFASITLYSGINTDTPSNQVSHKDIKELRSFMTSPAFSVVFDILWTPIFIIVMFILHPIVGIVGLSATLLVGGFSFVAHYLKLKKLTNAQLTNMASTYAHDESVTFNETVQSQHLSNGLSQQYHQLTAERIWFEHQLSTSTSTLTSIAKYIRLLLQMVIMAVGATLVIDNAMSAGGIIAGSILMSRALQPLEQLSGALQAWQLALGANKRLNKYFSEIKQLPSTTQFNQVQGALHIDGVSWYPPNASLPLLKNLRLKLEPGNRVAIHGSNGSGKSMLCKIIAGLVKPNTGSIKLDGASINQWSKDQLSQVVGYVPQKIEFLAGTIKQNIAHFDTNIDDDKVIQAAKKIGVHDSIIKLPDGYNTLIGQRGLSLSCGDAQAIAIARALYNQPKLLILDEATSNLDRYKLHQFKQLLLLLAKEKVGVLLVTHNTEIFENMDWVIELESGEIKSAKPVTQAISSSNNDSRNQTKKVHRINNKVVSNA</sequence>
<dbReference type="InterPro" id="IPR039421">
    <property type="entry name" value="Type_1_exporter"/>
</dbReference>
<evidence type="ECO:0000256" key="1">
    <source>
        <dbReference type="ARBA" id="ARBA00004651"/>
    </source>
</evidence>
<dbReference type="Pfam" id="PF00664">
    <property type="entry name" value="ABC_membrane"/>
    <property type="match status" value="1"/>
</dbReference>
<dbReference type="PANTHER" id="PTHR43394">
    <property type="entry name" value="ATP-DEPENDENT PERMEASE MDL1, MITOCHONDRIAL"/>
    <property type="match status" value="1"/>
</dbReference>
<dbReference type="Gene3D" id="3.40.50.300">
    <property type="entry name" value="P-loop containing nucleotide triphosphate hydrolases"/>
    <property type="match status" value="1"/>
</dbReference>
<organism evidence="11 12">
    <name type="scientific">Vibrio sinensis</name>
    <dbReference type="NCBI Taxonomy" id="2302434"/>
    <lineage>
        <taxon>Bacteria</taxon>
        <taxon>Pseudomonadati</taxon>
        <taxon>Pseudomonadota</taxon>
        <taxon>Gammaproteobacteria</taxon>
        <taxon>Vibrionales</taxon>
        <taxon>Vibrionaceae</taxon>
        <taxon>Vibrio</taxon>
    </lineage>
</organism>
<dbReference type="SMART" id="SM00382">
    <property type="entry name" value="AAA"/>
    <property type="match status" value="1"/>
</dbReference>
<feature type="compositionally biased region" description="Polar residues" evidence="7">
    <location>
        <begin position="557"/>
        <end position="567"/>
    </location>
</feature>